<sequence>MSQENTNQKLVNYISRIAAEAGAAKAIEIYQAQEAERIKDNESKKFKNVKLLLKEYRNLRAYAENALCDASQINDLVIRELIGFSEYEKYKVESIKNQIVTTKTIMEHVQTMLDIYKIRCTSSVREDMQRRWRVVEAAFITGETTPTYDEIAEREIIDSRTVYKDIDKACKDLSSLIFGLNVSGLET</sequence>
<protein>
    <submittedName>
        <fullName evidence="1">Hypothetical phage protein</fullName>
    </submittedName>
</protein>
<accession>A0ABM9QJQ5</accession>
<keyword evidence="2" id="KW-1185">Reference proteome</keyword>
<name>A0ABM9QJQ5_9FIRM</name>
<evidence type="ECO:0000313" key="1">
    <source>
        <dbReference type="EMBL" id="CCO06238.1"/>
    </source>
</evidence>
<evidence type="ECO:0000313" key="2">
    <source>
        <dbReference type="Proteomes" id="UP000027600"/>
    </source>
</evidence>
<organism evidence="1 2">
    <name type="scientific">Ruminococcus bicirculans</name>
    <name type="common">ex Wegman et al. 2014</name>
    <dbReference type="NCBI Taxonomy" id="1160721"/>
    <lineage>
        <taxon>Bacteria</taxon>
        <taxon>Bacillati</taxon>
        <taxon>Bacillota</taxon>
        <taxon>Clostridia</taxon>
        <taxon>Eubacteriales</taxon>
        <taxon>Oscillospiraceae</taxon>
        <taxon>Ruminococcus</taxon>
    </lineage>
</organism>
<proteinExistence type="predicted"/>
<gene>
    <name evidence="1" type="ORF">RBI_II00482</name>
</gene>
<dbReference type="EMBL" id="HF545617">
    <property type="protein sequence ID" value="CCO06238.1"/>
    <property type="molecule type" value="Genomic_DNA"/>
</dbReference>
<dbReference type="RefSeq" id="WP_041337494.1">
    <property type="nucleotide sequence ID" value="NZ_DAWEGH010000082.1"/>
</dbReference>
<reference evidence="1 2" key="1">
    <citation type="journal article" date="2014" name="Int. J. Syst. Evol. Microbiol.">
        <title>Complete genome of a new Firmicutes species belonging to the dominant human colonic microbiota ('Ruminococcus bicirculans') reveals two chromosomes and a selective capacity to utilize plant glucans.</title>
        <authorList>
            <consortium name="NISC Comparative Sequencing Program"/>
            <person name="Wegmann U."/>
            <person name="Louis P."/>
            <person name="Goesmann A."/>
            <person name="Henrissat B."/>
            <person name="Duncan S.H."/>
            <person name="Flint H.J."/>
        </authorList>
    </citation>
    <scope>NUCLEOTIDE SEQUENCE [LARGE SCALE GENOMIC DNA]</scope>
    <source>
        <strain evidence="1 2">80/3</strain>
    </source>
</reference>
<dbReference type="Proteomes" id="UP000027600">
    <property type="component" value="Chromosome II"/>
</dbReference>